<comment type="function">
    <text evidence="6">Catalyzes the glycosylation of 4,4'-diaponeurosporenoate, i.e. the esterification of glucose at the C1'' position with the carboxyl group of 4,4'-diaponeurosporenic acid, to form glycosyl-4,4'-diaponeurosporenoate. This is a step in the biosynthesis of staphyloxanthin, an orange pigment present in most staphylococci strains.</text>
</comment>
<dbReference type="GO" id="GO:0005886">
    <property type="term" value="C:plasma membrane"/>
    <property type="evidence" value="ECO:0007669"/>
    <property type="project" value="UniProtKB-SubCell"/>
</dbReference>
<keyword evidence="10" id="KW-0812">Transmembrane</keyword>
<dbReference type="PANTHER" id="PTHR43646">
    <property type="entry name" value="GLYCOSYLTRANSFERASE"/>
    <property type="match status" value="1"/>
</dbReference>
<feature type="transmembrane region" description="Helical" evidence="10">
    <location>
        <begin position="290"/>
        <end position="312"/>
    </location>
</feature>
<dbReference type="Proteomes" id="UP000290365">
    <property type="component" value="Chromosome"/>
</dbReference>
<dbReference type="Gene3D" id="3.90.550.10">
    <property type="entry name" value="Spore Coat Polysaccharide Biosynthesis Protein SpsA, Chain A"/>
    <property type="match status" value="1"/>
</dbReference>
<evidence type="ECO:0000256" key="9">
    <source>
        <dbReference type="ARBA" id="ARBA00040345"/>
    </source>
</evidence>
<evidence type="ECO:0000256" key="8">
    <source>
        <dbReference type="ARBA" id="ARBA00038120"/>
    </source>
</evidence>
<evidence type="ECO:0000256" key="7">
    <source>
        <dbReference type="ARBA" id="ARBA00037904"/>
    </source>
</evidence>
<keyword evidence="13" id="KW-1185">Reference proteome</keyword>
<name>A0A4V0YYT7_KTERU</name>
<dbReference type="KEGG" id="kbs:EPA93_15710"/>
<accession>A0A4V0YYT7</accession>
<sequence>MKSDILLTVLGLAQFISGLRVVKRLLSTARGTRLQLVMSADLDEAEHLSVIIPVLNESHRLPSCLQGLRTIGREVSEILVVDGGSCDGTQDLVLSYQQRDPRIRLLDASPIPQGWNGKVWGLHIGLRHVEPTSSWVLTLDADVRPSPWLVCSLLAHMHRTGLTACSLATRQEIDGLGQALLHPALLTTLVYRFGIPGYATRSISAIQANGQCFLVRRETLESCGGFACVRDSVCEDITLARELAASGHQIGFYEAEDLISVRMYEDWRDTWRNWPRSLPMHDRFSGWQTLSGWLEIALVQAAPLPLFLMLLCTARRNRWLLLLNAFFTAMRIGVLYGTSRAYSRRPWSYWLSPLCDLPVAFKVGISAMQHHYIWRGRILIRGGKR</sequence>
<dbReference type="InterPro" id="IPR001173">
    <property type="entry name" value="Glyco_trans_2-like"/>
</dbReference>
<keyword evidence="10" id="KW-1133">Transmembrane helix</keyword>
<dbReference type="SUPFAM" id="SSF53448">
    <property type="entry name" value="Nucleotide-diphospho-sugar transferases"/>
    <property type="match status" value="1"/>
</dbReference>
<dbReference type="PANTHER" id="PTHR43646:SF2">
    <property type="entry name" value="GLYCOSYLTRANSFERASE 2-LIKE DOMAIN-CONTAINING PROTEIN"/>
    <property type="match status" value="1"/>
</dbReference>
<keyword evidence="2" id="KW-1003">Cell membrane</keyword>
<evidence type="ECO:0000313" key="13">
    <source>
        <dbReference type="Proteomes" id="UP000290365"/>
    </source>
</evidence>
<evidence type="ECO:0000256" key="1">
    <source>
        <dbReference type="ARBA" id="ARBA00004236"/>
    </source>
</evidence>
<evidence type="ECO:0000256" key="2">
    <source>
        <dbReference type="ARBA" id="ARBA00022475"/>
    </source>
</evidence>
<evidence type="ECO:0000256" key="4">
    <source>
        <dbReference type="ARBA" id="ARBA00022679"/>
    </source>
</evidence>
<feature type="transmembrane region" description="Helical" evidence="10">
    <location>
        <begin position="319"/>
        <end position="337"/>
    </location>
</feature>
<feature type="domain" description="Glycosyltransferase 2-like" evidence="11">
    <location>
        <begin position="49"/>
        <end position="221"/>
    </location>
</feature>
<proteinExistence type="inferred from homology"/>
<keyword evidence="4 12" id="KW-0808">Transferase</keyword>
<reference evidence="12 13" key="1">
    <citation type="submission" date="2019-01" db="EMBL/GenBank/DDBJ databases">
        <title>Ktedonosporobacter rubrisoli SCAWS-G2.</title>
        <authorList>
            <person name="Huang Y."/>
            <person name="Yan B."/>
        </authorList>
    </citation>
    <scope>NUCLEOTIDE SEQUENCE [LARGE SCALE GENOMIC DNA]</scope>
    <source>
        <strain evidence="12 13">SCAWS-G2</strain>
    </source>
</reference>
<evidence type="ECO:0000256" key="5">
    <source>
        <dbReference type="ARBA" id="ARBA00023136"/>
    </source>
</evidence>
<dbReference type="EMBL" id="CP035758">
    <property type="protein sequence ID" value="QBD77361.1"/>
    <property type="molecule type" value="Genomic_DNA"/>
</dbReference>
<protein>
    <recommendedName>
        <fullName evidence="9">4,4'-diaponeurosporenoate glycosyltransferase</fullName>
    </recommendedName>
</protein>
<dbReference type="OrthoDB" id="9806525at2"/>
<evidence type="ECO:0000313" key="12">
    <source>
        <dbReference type="EMBL" id="QBD77361.1"/>
    </source>
</evidence>
<dbReference type="GO" id="GO:0016757">
    <property type="term" value="F:glycosyltransferase activity"/>
    <property type="evidence" value="ECO:0007669"/>
    <property type="project" value="UniProtKB-KW"/>
</dbReference>
<dbReference type="Pfam" id="PF00535">
    <property type="entry name" value="Glycos_transf_2"/>
    <property type="match status" value="1"/>
</dbReference>
<keyword evidence="3" id="KW-0328">Glycosyltransferase</keyword>
<comment type="pathway">
    <text evidence="7">Carotenoid biosynthesis; staphyloxanthin biosynthesis; staphyloxanthin from farnesyl diphosphate: step 4/5.</text>
</comment>
<gene>
    <name evidence="12" type="ORF">EPA93_15710</name>
</gene>
<evidence type="ECO:0000259" key="11">
    <source>
        <dbReference type="Pfam" id="PF00535"/>
    </source>
</evidence>
<evidence type="ECO:0000256" key="6">
    <source>
        <dbReference type="ARBA" id="ARBA00037281"/>
    </source>
</evidence>
<organism evidence="12 13">
    <name type="scientific">Ktedonosporobacter rubrisoli</name>
    <dbReference type="NCBI Taxonomy" id="2509675"/>
    <lineage>
        <taxon>Bacteria</taxon>
        <taxon>Bacillati</taxon>
        <taxon>Chloroflexota</taxon>
        <taxon>Ktedonobacteria</taxon>
        <taxon>Ktedonobacterales</taxon>
        <taxon>Ktedonosporobacteraceae</taxon>
        <taxon>Ktedonosporobacter</taxon>
    </lineage>
</organism>
<evidence type="ECO:0000256" key="3">
    <source>
        <dbReference type="ARBA" id="ARBA00022676"/>
    </source>
</evidence>
<keyword evidence="5 10" id="KW-0472">Membrane</keyword>
<dbReference type="AlphaFoldDB" id="A0A4V0YYT7"/>
<comment type="subcellular location">
    <subcellularLocation>
        <location evidence="1">Cell membrane</location>
    </subcellularLocation>
</comment>
<dbReference type="RefSeq" id="WP_129888418.1">
    <property type="nucleotide sequence ID" value="NZ_CP035758.1"/>
</dbReference>
<evidence type="ECO:0000256" key="10">
    <source>
        <dbReference type="SAM" id="Phobius"/>
    </source>
</evidence>
<dbReference type="InterPro" id="IPR029044">
    <property type="entry name" value="Nucleotide-diphossugar_trans"/>
</dbReference>
<comment type="similarity">
    <text evidence="8">Belongs to the glycosyltransferase 2 family. CrtQ subfamily.</text>
</comment>